<accession>A0A117SXP0</accession>
<dbReference type="Proteomes" id="UP000053557">
    <property type="component" value="Unassembled WGS sequence"/>
</dbReference>
<keyword evidence="2" id="KW-1185">Reference proteome</keyword>
<dbReference type="EMBL" id="LPVJ01000035">
    <property type="protein sequence ID" value="KUO95811.1"/>
    <property type="molecule type" value="Genomic_DNA"/>
</dbReference>
<comment type="caution">
    <text evidence="1">The sequence shown here is derived from an EMBL/GenBank/DDBJ whole genome shotgun (WGS) entry which is preliminary data.</text>
</comment>
<dbReference type="AlphaFoldDB" id="A0A117SXP0"/>
<proteinExistence type="predicted"/>
<name>A0A117SXP0_9BACL</name>
<evidence type="ECO:0000313" key="2">
    <source>
        <dbReference type="Proteomes" id="UP000053557"/>
    </source>
</evidence>
<sequence>MCGLTKRLLAEKLIDDFYEEGDLHSKQREPVTETLTEQLKSLLPTDAHALLLRWEAECTETCGEELRRFARFVADTMLESDGQENDCPSVMVSKA</sequence>
<protein>
    <submittedName>
        <fullName evidence="1">Uncharacterized protein</fullName>
    </submittedName>
</protein>
<reference evidence="1 2" key="1">
    <citation type="submission" date="2015-12" db="EMBL/GenBank/DDBJ databases">
        <title>Draft genome sequence of Acidibacillus ferrooxidans ITV001, isolated from a chalcopyrite acid mine drainage site in Brazil.</title>
        <authorList>
            <person name="Dall'Agnol H."/>
            <person name="Nancucheo I."/>
            <person name="Johnson B."/>
            <person name="Oliveira R."/>
            <person name="Leite L."/>
            <person name="Pylro V."/>
            <person name="Nunes G.L."/>
            <person name="Tzotzos G."/>
            <person name="Fernandes G.R."/>
            <person name="Dutra J."/>
            <person name="Orellana S.C."/>
            <person name="Oliveira G."/>
        </authorList>
    </citation>
    <scope>NUCLEOTIDE SEQUENCE [LARGE SCALE GENOMIC DNA]</scope>
    <source>
        <strain evidence="2">ITV01</strain>
    </source>
</reference>
<gene>
    <name evidence="1" type="ORF">ATW55_15055</name>
</gene>
<evidence type="ECO:0000313" key="1">
    <source>
        <dbReference type="EMBL" id="KUO95811.1"/>
    </source>
</evidence>
<dbReference type="RefSeq" id="WP_067715973.1">
    <property type="nucleotide sequence ID" value="NZ_LPVJ01000035.1"/>
</dbReference>
<organism evidence="1 2">
    <name type="scientific">Ferroacidibacillus organovorans</name>
    <dbReference type="NCBI Taxonomy" id="1765683"/>
    <lineage>
        <taxon>Bacteria</taxon>
        <taxon>Bacillati</taxon>
        <taxon>Bacillota</taxon>
        <taxon>Bacilli</taxon>
        <taxon>Bacillales</taxon>
        <taxon>Alicyclobacillaceae</taxon>
        <taxon>Ferroacidibacillus</taxon>
    </lineage>
</organism>